<dbReference type="STRING" id="1891926.Fuma_04765"/>
<dbReference type="RefSeq" id="WP_077026322.1">
    <property type="nucleotide sequence ID" value="NZ_CP017641.1"/>
</dbReference>
<keyword evidence="7" id="KW-1185">Reference proteome</keyword>
<dbReference type="EC" id="2.3.1.179" evidence="6"/>
<dbReference type="GO" id="GO:0004315">
    <property type="term" value="F:3-oxoacyl-[acyl-carrier-protein] synthase activity"/>
    <property type="evidence" value="ECO:0007669"/>
    <property type="project" value="UniProtKB-EC"/>
</dbReference>
<dbReference type="InterPro" id="IPR014030">
    <property type="entry name" value="Ketoacyl_synth_N"/>
</dbReference>
<name>A0A1P8WM42_9PLAN</name>
<dbReference type="PANTHER" id="PTHR11712">
    <property type="entry name" value="POLYKETIDE SYNTHASE-RELATED"/>
    <property type="match status" value="1"/>
</dbReference>
<keyword evidence="6" id="KW-0012">Acyltransferase</keyword>
<dbReference type="Proteomes" id="UP000187735">
    <property type="component" value="Chromosome"/>
</dbReference>
<proteinExistence type="inferred from homology"/>
<dbReference type="PROSITE" id="PS52004">
    <property type="entry name" value="KS3_2"/>
    <property type="match status" value="1"/>
</dbReference>
<evidence type="ECO:0000259" key="5">
    <source>
        <dbReference type="PROSITE" id="PS52004"/>
    </source>
</evidence>
<dbReference type="InterPro" id="IPR000794">
    <property type="entry name" value="Beta-ketoacyl_synthase"/>
</dbReference>
<dbReference type="EMBL" id="CP017641">
    <property type="protein sequence ID" value="APZ95111.1"/>
    <property type="molecule type" value="Genomic_DNA"/>
</dbReference>
<protein>
    <submittedName>
        <fullName evidence="6">3-oxoacyl-[acyl-carrier-protein] synthase 2</fullName>
        <ecNumber evidence="6">2.3.1.179</ecNumber>
    </submittedName>
</protein>
<dbReference type="InterPro" id="IPR014031">
    <property type="entry name" value="Ketoacyl_synth_C"/>
</dbReference>
<dbReference type="SUPFAM" id="SSF53901">
    <property type="entry name" value="Thiolase-like"/>
    <property type="match status" value="2"/>
</dbReference>
<evidence type="ECO:0000313" key="6">
    <source>
        <dbReference type="EMBL" id="APZ95111.1"/>
    </source>
</evidence>
<dbReference type="KEGG" id="fmr:Fuma_04765"/>
<evidence type="ECO:0000313" key="7">
    <source>
        <dbReference type="Proteomes" id="UP000187735"/>
    </source>
</evidence>
<dbReference type="GO" id="GO:0006633">
    <property type="term" value="P:fatty acid biosynthetic process"/>
    <property type="evidence" value="ECO:0007669"/>
    <property type="project" value="TreeGrafter"/>
</dbReference>
<accession>A0A1P8WM42</accession>
<keyword evidence="2 3" id="KW-0808">Transferase</keyword>
<evidence type="ECO:0000256" key="3">
    <source>
        <dbReference type="RuleBase" id="RU003694"/>
    </source>
</evidence>
<evidence type="ECO:0000256" key="1">
    <source>
        <dbReference type="ARBA" id="ARBA00008467"/>
    </source>
</evidence>
<dbReference type="CDD" id="cd00834">
    <property type="entry name" value="KAS_I_II"/>
    <property type="match status" value="1"/>
</dbReference>
<dbReference type="InterPro" id="IPR020841">
    <property type="entry name" value="PKS_Beta-ketoAc_synthase_dom"/>
</dbReference>
<feature type="region of interest" description="Disordered" evidence="4">
    <location>
        <begin position="32"/>
        <end position="59"/>
    </location>
</feature>
<dbReference type="PROSITE" id="PS00098">
    <property type="entry name" value="THIOLASE_1"/>
    <property type="match status" value="1"/>
</dbReference>
<comment type="similarity">
    <text evidence="1 3">Belongs to the thiolase-like superfamily. Beta-ketoacyl-ACP synthases family.</text>
</comment>
<dbReference type="InterPro" id="IPR020615">
    <property type="entry name" value="Thiolase_acyl_enz_int_AS"/>
</dbReference>
<evidence type="ECO:0000256" key="4">
    <source>
        <dbReference type="SAM" id="MobiDB-lite"/>
    </source>
</evidence>
<dbReference type="Pfam" id="PF00109">
    <property type="entry name" value="ketoacyl-synt"/>
    <property type="match status" value="1"/>
</dbReference>
<dbReference type="AlphaFoldDB" id="A0A1P8WM42"/>
<dbReference type="OrthoDB" id="1141849at2"/>
<gene>
    <name evidence="6" type="primary">fabF_5</name>
    <name evidence="6" type="ORF">Fuma_04765</name>
</gene>
<reference evidence="6 7" key="1">
    <citation type="journal article" date="2016" name="Front. Microbiol.">
        <title>Fuerstia marisgermanicae gen. nov., sp. nov., an Unusual Member of the Phylum Planctomycetes from the German Wadden Sea.</title>
        <authorList>
            <person name="Kohn T."/>
            <person name="Heuer A."/>
            <person name="Jogler M."/>
            <person name="Vollmers J."/>
            <person name="Boedeker C."/>
            <person name="Bunk B."/>
            <person name="Rast P."/>
            <person name="Borchert D."/>
            <person name="Glockner I."/>
            <person name="Freese H.M."/>
            <person name="Klenk H.P."/>
            <person name="Overmann J."/>
            <person name="Kaster A.K."/>
            <person name="Rohde M."/>
            <person name="Wiegand S."/>
            <person name="Jogler C."/>
        </authorList>
    </citation>
    <scope>NUCLEOTIDE SEQUENCE [LARGE SCALE GENOMIC DNA]</scope>
    <source>
        <strain evidence="6 7">NH11</strain>
    </source>
</reference>
<dbReference type="InterPro" id="IPR016039">
    <property type="entry name" value="Thiolase-like"/>
</dbReference>
<sequence length="385" mass="40847">MSDRKVVVTGTSVTTALGSHVPDVWDRLRNGDSGLSSARSPHDSKSIGDTPAINRPAGRIPDFAPARLLSLDRRSLRRMDRFVQLAMMAAETAFHDADPVLQHHPPQRCGVIIGSCFGGVSTIETQHERQRARGPERVSAFLIPSLMINAASGNVAVHWGLKGISFGLSATCASGIQAIGTAYRMIRSGQADMMLCGAAEAPLCDLVFAGLEAMDSPSRHETLRHQRCVPAEGAGLLILEDFDSAARRGANVIAEVVGYGQSFGSVTTTTDPNGEVPGLAQSLQAALTDANCEPSRVGQIVADAWRPDLHEADAETDIRHVLGKSAGLQTWNHQRQLGHAFGASGAINAALTVYAMQQEWLAPKSNVLVCSSGFGGQNAVICLLQ</sequence>
<evidence type="ECO:0000256" key="2">
    <source>
        <dbReference type="ARBA" id="ARBA00022679"/>
    </source>
</evidence>
<dbReference type="SMART" id="SM00825">
    <property type="entry name" value="PKS_KS"/>
    <property type="match status" value="1"/>
</dbReference>
<dbReference type="Pfam" id="PF02801">
    <property type="entry name" value="Ketoacyl-synt_C"/>
    <property type="match status" value="1"/>
</dbReference>
<organism evidence="6 7">
    <name type="scientific">Fuerstiella marisgermanici</name>
    <dbReference type="NCBI Taxonomy" id="1891926"/>
    <lineage>
        <taxon>Bacteria</taxon>
        <taxon>Pseudomonadati</taxon>
        <taxon>Planctomycetota</taxon>
        <taxon>Planctomycetia</taxon>
        <taxon>Planctomycetales</taxon>
        <taxon>Planctomycetaceae</taxon>
        <taxon>Fuerstiella</taxon>
    </lineage>
</organism>
<feature type="domain" description="Ketosynthase family 3 (KS3)" evidence="5">
    <location>
        <begin position="3"/>
        <end position="385"/>
    </location>
</feature>
<dbReference type="PANTHER" id="PTHR11712:SF336">
    <property type="entry name" value="3-OXOACYL-[ACYL-CARRIER-PROTEIN] SYNTHASE, MITOCHONDRIAL"/>
    <property type="match status" value="1"/>
</dbReference>
<dbReference type="Gene3D" id="3.40.47.10">
    <property type="match status" value="2"/>
</dbReference>